<feature type="transmembrane region" description="Helical" evidence="1">
    <location>
        <begin position="12"/>
        <end position="30"/>
    </location>
</feature>
<dbReference type="RefSeq" id="WP_012102705.1">
    <property type="nucleotide sequence ID" value="NC_009706.1"/>
</dbReference>
<dbReference type="eggNOG" id="ENOG50337D0">
    <property type="taxonomic scope" value="Bacteria"/>
</dbReference>
<feature type="transmembrane region" description="Helical" evidence="1">
    <location>
        <begin position="42"/>
        <end position="62"/>
    </location>
</feature>
<keyword evidence="3" id="KW-1185">Reference proteome</keyword>
<dbReference type="AlphaFoldDB" id="A5MZS7"/>
<evidence type="ECO:0000313" key="3">
    <source>
        <dbReference type="Proteomes" id="UP000002411"/>
    </source>
</evidence>
<dbReference type="EMBL" id="CP000673">
    <property type="protein sequence ID" value="EDK34373.1"/>
    <property type="molecule type" value="Genomic_DNA"/>
</dbReference>
<feature type="transmembrane region" description="Helical" evidence="1">
    <location>
        <begin position="142"/>
        <end position="165"/>
    </location>
</feature>
<evidence type="ECO:0000256" key="1">
    <source>
        <dbReference type="SAM" id="Phobius"/>
    </source>
</evidence>
<keyword evidence="1" id="KW-1133">Transmembrane helix</keyword>
<feature type="transmembrane region" description="Helical" evidence="1">
    <location>
        <begin position="177"/>
        <end position="196"/>
    </location>
</feature>
<feature type="transmembrane region" description="Helical" evidence="1">
    <location>
        <begin position="92"/>
        <end position="117"/>
    </location>
</feature>
<reference evidence="2 3" key="1">
    <citation type="journal article" date="2008" name="Proc. Natl. Acad. Sci. U.S.A.">
        <title>The genome of Clostridium kluyveri, a strict anaerobe with unique metabolic features.</title>
        <authorList>
            <person name="Seedorf H."/>
            <person name="Fricke W.F."/>
            <person name="Veith B."/>
            <person name="Brueggemann H."/>
            <person name="Liesegang H."/>
            <person name="Strittmatter A."/>
            <person name="Miethke M."/>
            <person name="Buckel W."/>
            <person name="Hinderberger J."/>
            <person name="Li F."/>
            <person name="Hagemeier C."/>
            <person name="Thauer R.K."/>
            <person name="Gottschalk G."/>
        </authorList>
    </citation>
    <scope>NUCLEOTIDE SEQUENCE [LARGE SCALE GENOMIC DNA]</scope>
    <source>
        <strain evidence="3">ATCC 8527 / DSM 555 / NCIMB 10680</strain>
    </source>
</reference>
<dbReference type="STRING" id="431943.CKL_2361"/>
<keyword evidence="1" id="KW-0472">Membrane</keyword>
<name>A5MZS7_CLOK5</name>
<keyword evidence="1" id="KW-0812">Transmembrane</keyword>
<protein>
    <submittedName>
        <fullName evidence="2">Uncharacterized protein</fullName>
    </submittedName>
</protein>
<sequence length="258" mass="29028">MFKLAKYDLKGCFKDFIIMVSTIIILNLALLTRINVWSSDAIFFLSLLIGIVASVVVLIWNITIFSRDLYGDTSYLVFTTPKSGKNILMNKIVTAIIQCLIVSIIVGIFTVILLQILKLTQNFIALDITALRQFINAFTPQFWVLAILSVLAVYITFLLTVYLSVTLGRVAIKNRKFGKLGAFGIFILLSLVQVKLEDIFLNIFPQTFNLKVKNVNNIFIDVLPSGIDLNISLIVLSIIIIVAMFYAIAYFIENKLDL</sequence>
<accession>A5MZS7</accession>
<proteinExistence type="predicted"/>
<organism evidence="2 3">
    <name type="scientific">Clostridium kluyveri (strain ATCC 8527 / DSM 555 / NBRC 12016 / NCIMB 10680 / K1)</name>
    <dbReference type="NCBI Taxonomy" id="431943"/>
    <lineage>
        <taxon>Bacteria</taxon>
        <taxon>Bacillati</taxon>
        <taxon>Bacillota</taxon>
        <taxon>Clostridia</taxon>
        <taxon>Eubacteriales</taxon>
        <taxon>Clostridiaceae</taxon>
        <taxon>Clostridium</taxon>
    </lineage>
</organism>
<dbReference type="HOGENOM" id="CLU_1068331_0_0_9"/>
<dbReference type="Proteomes" id="UP000002411">
    <property type="component" value="Chromosome"/>
</dbReference>
<dbReference type="KEGG" id="ckl:CKL_2361"/>
<feature type="transmembrane region" description="Helical" evidence="1">
    <location>
        <begin position="231"/>
        <end position="252"/>
    </location>
</feature>
<evidence type="ECO:0000313" key="2">
    <source>
        <dbReference type="EMBL" id="EDK34373.1"/>
    </source>
</evidence>
<gene>
    <name evidence="2" type="ordered locus">CKL_2361</name>
</gene>